<sequence>MNNTDKYFLPFQTRWINDSSRLKIVEKSRQIGFSYCTAYSAVRRVAAEEERLDVWVSSRDDAQARLFLEDCKEWARTMQIAEPDADEVVFDSKTDFSAHVLQFKTGLRIYSLSSNPNALAGKRGHVILDEFALHADQRLLYRIAKPVTTWGGQLEIISTHRGANSVFNEMIRGIKENGNKMGWSHHKVTLHDAIAEGLVERINAKTGRNESREAYLARVESECLDQEQWLQEYCCVPADETSAFITYDMISGCEDDCLKDFNYLAECKNPLYLGVDVGRKRDLTVMDVGEKIGDVIWDRLRIEMQGRTFAEQEFELERLLALPKLRRACIDATGIGMQLAERARERFGWKVEPVMFTAPMKEELAFPLRGAFEDRTLRIARDPQLRADLRGIKKEITTSGNIRFVGESADSHCDRFWAKALRHHAAAYRGGVGAMVG</sequence>
<dbReference type="Pfam" id="PF17289">
    <property type="entry name" value="Terminase_6C"/>
    <property type="match status" value="1"/>
</dbReference>
<accession>B9XDE2</accession>
<keyword evidence="1" id="KW-1188">Viral release from host cell</keyword>
<dbReference type="STRING" id="320771.Cflav_PD6363"/>
<protein>
    <recommendedName>
        <fullName evidence="2">Terminase large subunit gp17-like C-terminal domain-containing protein</fullName>
    </recommendedName>
</protein>
<name>B9XDE2_PEDPL</name>
<dbReference type="RefSeq" id="WP_007413840.1">
    <property type="nucleotide sequence ID" value="NZ_ABOX02000006.1"/>
</dbReference>
<comment type="caution">
    <text evidence="3">The sequence shown here is derived from an EMBL/GenBank/DDBJ whole genome shotgun (WGS) entry which is preliminary data.</text>
</comment>
<evidence type="ECO:0000313" key="3">
    <source>
        <dbReference type="EMBL" id="EEF62088.1"/>
    </source>
</evidence>
<dbReference type="InterPro" id="IPR027417">
    <property type="entry name" value="P-loop_NTPase"/>
</dbReference>
<evidence type="ECO:0000256" key="1">
    <source>
        <dbReference type="ARBA" id="ARBA00022612"/>
    </source>
</evidence>
<gene>
    <name evidence="3" type="ORF">Cflav_PD6363</name>
</gene>
<keyword evidence="4" id="KW-1185">Reference proteome</keyword>
<dbReference type="EMBL" id="ABOX02000006">
    <property type="protein sequence ID" value="EEF62088.1"/>
    <property type="molecule type" value="Genomic_DNA"/>
</dbReference>
<evidence type="ECO:0000259" key="2">
    <source>
        <dbReference type="Pfam" id="PF17289"/>
    </source>
</evidence>
<dbReference type="Gene3D" id="3.30.420.240">
    <property type="match status" value="1"/>
</dbReference>
<reference evidence="3 4" key="1">
    <citation type="journal article" date="2011" name="J. Bacteriol.">
        <title>Genome sequence of 'Pedosphaera parvula' Ellin514, an aerobic Verrucomicrobial isolate from pasture soil.</title>
        <authorList>
            <person name="Kant R."/>
            <person name="van Passel M.W."/>
            <person name="Sangwan P."/>
            <person name="Palva A."/>
            <person name="Lucas S."/>
            <person name="Copeland A."/>
            <person name="Lapidus A."/>
            <person name="Glavina Del Rio T."/>
            <person name="Dalin E."/>
            <person name="Tice H."/>
            <person name="Bruce D."/>
            <person name="Goodwin L."/>
            <person name="Pitluck S."/>
            <person name="Chertkov O."/>
            <person name="Larimer F.W."/>
            <person name="Land M.L."/>
            <person name="Hauser L."/>
            <person name="Brettin T.S."/>
            <person name="Detter J.C."/>
            <person name="Han S."/>
            <person name="de Vos W.M."/>
            <person name="Janssen P.H."/>
            <person name="Smidt H."/>
        </authorList>
    </citation>
    <scope>NUCLEOTIDE SEQUENCE [LARGE SCALE GENOMIC DNA]</scope>
    <source>
        <strain evidence="3 4">Ellin514</strain>
    </source>
</reference>
<dbReference type="AlphaFoldDB" id="B9XDE2"/>
<dbReference type="Pfam" id="PF03237">
    <property type="entry name" value="Terminase_6N"/>
    <property type="match status" value="1"/>
</dbReference>
<feature type="domain" description="Terminase large subunit gp17-like C-terminal" evidence="2">
    <location>
        <begin position="274"/>
        <end position="423"/>
    </location>
</feature>
<dbReference type="Proteomes" id="UP000003688">
    <property type="component" value="Unassembled WGS sequence"/>
</dbReference>
<evidence type="ECO:0000313" key="4">
    <source>
        <dbReference type="Proteomes" id="UP000003688"/>
    </source>
</evidence>
<proteinExistence type="predicted"/>
<dbReference type="OrthoDB" id="5827905at2"/>
<dbReference type="InterPro" id="IPR035421">
    <property type="entry name" value="Terminase_6C"/>
</dbReference>
<organism evidence="3 4">
    <name type="scientific">Pedosphaera parvula (strain Ellin514)</name>
    <dbReference type="NCBI Taxonomy" id="320771"/>
    <lineage>
        <taxon>Bacteria</taxon>
        <taxon>Pseudomonadati</taxon>
        <taxon>Verrucomicrobiota</taxon>
        <taxon>Pedosphaerae</taxon>
        <taxon>Pedosphaerales</taxon>
        <taxon>Pedosphaeraceae</taxon>
        <taxon>Pedosphaera</taxon>
    </lineage>
</organism>
<dbReference type="Gene3D" id="3.40.50.300">
    <property type="entry name" value="P-loop containing nucleotide triphosphate hydrolases"/>
    <property type="match status" value="1"/>
</dbReference>